<keyword evidence="11" id="KW-0575">Peroxidase</keyword>
<evidence type="ECO:0000256" key="4">
    <source>
        <dbReference type="ARBA" id="ARBA00022729"/>
    </source>
</evidence>
<feature type="binding site" description="covalent" evidence="8">
    <location>
        <position position="248"/>
    </location>
    <ligand>
        <name>heme c</name>
        <dbReference type="ChEBI" id="CHEBI:61717"/>
        <label>2</label>
    </ligand>
</feature>
<dbReference type="AlphaFoldDB" id="A0A450UGR2"/>
<keyword evidence="4" id="KW-0732">Signal</keyword>
<keyword evidence="5" id="KW-0574">Periplasm</keyword>
<gene>
    <name evidence="12" type="ORF">BECKLFY1418A_GA0070994_103824</name>
    <name evidence="11" type="ORF">BECKLFY1418B_GA0070995_102822</name>
</gene>
<reference evidence="11" key="1">
    <citation type="submission" date="2019-02" db="EMBL/GenBank/DDBJ databases">
        <authorList>
            <person name="Gruber-Vodicka R. H."/>
            <person name="Seah K. B. B."/>
        </authorList>
    </citation>
    <scope>NUCLEOTIDE SEQUENCE</scope>
    <source>
        <strain evidence="12">BECK_M6</strain>
        <strain evidence="11">BECK_M7</strain>
    </source>
</reference>
<evidence type="ECO:0000256" key="2">
    <source>
        <dbReference type="ARBA" id="ARBA00022617"/>
    </source>
</evidence>
<dbReference type="InterPro" id="IPR026259">
    <property type="entry name" value="MauG/Cytc_peroxidase"/>
</dbReference>
<evidence type="ECO:0000256" key="1">
    <source>
        <dbReference type="ARBA" id="ARBA00004418"/>
    </source>
</evidence>
<dbReference type="PIRSF" id="PIRSF000294">
    <property type="entry name" value="Cytochrome-c_peroxidase"/>
    <property type="match status" value="1"/>
</dbReference>
<protein>
    <submittedName>
        <fullName evidence="11">Cytochrome c peroxidase</fullName>
    </submittedName>
</protein>
<proteinExistence type="predicted"/>
<evidence type="ECO:0000256" key="3">
    <source>
        <dbReference type="ARBA" id="ARBA00022723"/>
    </source>
</evidence>
<keyword evidence="2 8" id="KW-0349">Heme</keyword>
<dbReference type="SUPFAM" id="SSF46626">
    <property type="entry name" value="Cytochrome c"/>
    <property type="match status" value="2"/>
</dbReference>
<dbReference type="InterPro" id="IPR009056">
    <property type="entry name" value="Cyt_c-like_dom"/>
</dbReference>
<comment type="subcellular location">
    <subcellularLocation>
        <location evidence="1">Periplasm</location>
    </subcellularLocation>
</comment>
<evidence type="ECO:0000313" key="11">
    <source>
        <dbReference type="EMBL" id="VFJ91722.1"/>
    </source>
</evidence>
<dbReference type="Pfam" id="PF03150">
    <property type="entry name" value="CCP_MauG"/>
    <property type="match status" value="1"/>
</dbReference>
<keyword evidence="6" id="KW-0560">Oxidoreductase</keyword>
<dbReference type="InterPro" id="IPR051395">
    <property type="entry name" value="Cytochrome_c_Peroxidase/MauG"/>
</dbReference>
<evidence type="ECO:0000313" key="12">
    <source>
        <dbReference type="EMBL" id="VFJ94246.1"/>
    </source>
</evidence>
<dbReference type="GO" id="GO:0009055">
    <property type="term" value="F:electron transfer activity"/>
    <property type="evidence" value="ECO:0007669"/>
    <property type="project" value="InterPro"/>
</dbReference>
<dbReference type="EMBL" id="CAADFH010000038">
    <property type="protein sequence ID" value="VFJ94246.1"/>
    <property type="molecule type" value="Genomic_DNA"/>
</dbReference>
<dbReference type="GO" id="GO:0042597">
    <property type="term" value="C:periplasmic space"/>
    <property type="evidence" value="ECO:0007669"/>
    <property type="project" value="UniProtKB-SubCell"/>
</dbReference>
<feature type="domain" description="Cytochrome c" evidence="10">
    <location>
        <begin position="78"/>
        <end position="186"/>
    </location>
</feature>
<name>A0A450UGR2_9GAMM</name>
<dbReference type="GO" id="GO:0046872">
    <property type="term" value="F:metal ion binding"/>
    <property type="evidence" value="ECO:0007669"/>
    <property type="project" value="UniProtKB-KW"/>
</dbReference>
<dbReference type="PANTHER" id="PTHR30600:SF10">
    <property type="entry name" value="BLL6722 PROTEIN"/>
    <property type="match status" value="1"/>
</dbReference>
<evidence type="ECO:0000259" key="10">
    <source>
        <dbReference type="PROSITE" id="PS51007"/>
    </source>
</evidence>
<dbReference type="GO" id="GO:0020037">
    <property type="term" value="F:heme binding"/>
    <property type="evidence" value="ECO:0007669"/>
    <property type="project" value="InterPro"/>
</dbReference>
<organism evidence="11">
    <name type="scientific">Candidatus Kentrum sp. LFY</name>
    <dbReference type="NCBI Taxonomy" id="2126342"/>
    <lineage>
        <taxon>Bacteria</taxon>
        <taxon>Pseudomonadati</taxon>
        <taxon>Pseudomonadota</taxon>
        <taxon>Gammaproteobacteria</taxon>
        <taxon>Candidatus Kentrum</taxon>
    </lineage>
</organism>
<evidence type="ECO:0000256" key="9">
    <source>
        <dbReference type="PIRSR" id="PIRSR000294-2"/>
    </source>
</evidence>
<comment type="PTM">
    <text evidence="8">Binds 2 heme groups per subunit.</text>
</comment>
<sequence>MKENSIKDRPKNRPVWLMAAMIGIATMGTTQTQAANKADQAKGSAAAAQPAVTAPVKIPPLAPLGDPPIPPDNKQTKAKIALGKLLFFDSRLGGDASVSCSSCHDPEQGWAWAEDFSRGYPGTVHWRNSQSIIDAAYLGKQFWAGSAPSHEAQARSAARGGVAGNGEADLMEARLALIPEYRKAFKEVFGDEWPLIRNAWRAISAFERTLVQKDTPIDRYLEGDKSALGEAQLRGKKLFEGKAGCIGCHNGALATDQKYYNIGVPSSQRWEEDGLAQITFRFEQYAKGTTEEMYRTIKDDAGFYYRTKNKWDKGKFRTPTLRYVKYTAPYMHNGIFYTLEEVVDFYDRGGIAEDGRTTSFPENKTKSIKPLGLSDEEKEDLIAFIEAFSGEEIIVPKPKLPKYARLFSEDELKGVKK</sequence>
<dbReference type="PANTHER" id="PTHR30600">
    <property type="entry name" value="CYTOCHROME C PEROXIDASE-RELATED"/>
    <property type="match status" value="1"/>
</dbReference>
<keyword evidence="7 9" id="KW-0408">Iron</keyword>
<feature type="binding site" description="covalent" evidence="8">
    <location>
        <position position="100"/>
    </location>
    <ligand>
        <name>heme c</name>
        <dbReference type="ChEBI" id="CHEBI:61717"/>
        <label>1</label>
    </ligand>
</feature>
<accession>A0A450UGR2</accession>
<feature type="binding site" description="axial binding residue" evidence="9">
    <location>
        <position position="249"/>
    </location>
    <ligand>
        <name>heme c</name>
        <dbReference type="ChEBI" id="CHEBI:61717"/>
        <label>2</label>
    </ligand>
    <ligandPart>
        <name>Fe</name>
        <dbReference type="ChEBI" id="CHEBI:18248"/>
    </ligandPart>
</feature>
<feature type="binding site" description="axial binding residue" evidence="9">
    <location>
        <position position="104"/>
    </location>
    <ligand>
        <name>heme c</name>
        <dbReference type="ChEBI" id="CHEBI:61717"/>
        <label>1</label>
    </ligand>
    <ligandPart>
        <name>Fe</name>
        <dbReference type="ChEBI" id="CHEBI:18248"/>
    </ligandPart>
</feature>
<evidence type="ECO:0000256" key="5">
    <source>
        <dbReference type="ARBA" id="ARBA00022764"/>
    </source>
</evidence>
<dbReference type="Gene3D" id="1.10.760.10">
    <property type="entry name" value="Cytochrome c-like domain"/>
    <property type="match status" value="2"/>
</dbReference>
<feature type="binding site" description="covalent" evidence="8">
    <location>
        <position position="245"/>
    </location>
    <ligand>
        <name>heme c</name>
        <dbReference type="ChEBI" id="CHEBI:61717"/>
        <label>2</label>
    </ligand>
</feature>
<keyword evidence="3 9" id="KW-0479">Metal-binding</keyword>
<feature type="domain" description="Cytochrome c" evidence="10">
    <location>
        <begin position="230"/>
        <end position="389"/>
    </location>
</feature>
<dbReference type="EMBL" id="CAADFF010000028">
    <property type="protein sequence ID" value="VFJ91722.1"/>
    <property type="molecule type" value="Genomic_DNA"/>
</dbReference>
<dbReference type="InterPro" id="IPR004852">
    <property type="entry name" value="Di-haem_cyt_c_peroxidsae"/>
</dbReference>
<evidence type="ECO:0000256" key="7">
    <source>
        <dbReference type="ARBA" id="ARBA00023004"/>
    </source>
</evidence>
<evidence type="ECO:0000256" key="6">
    <source>
        <dbReference type="ARBA" id="ARBA00023002"/>
    </source>
</evidence>
<feature type="binding site" description="covalent" evidence="8">
    <location>
        <position position="103"/>
    </location>
    <ligand>
        <name>heme c</name>
        <dbReference type="ChEBI" id="CHEBI:61717"/>
        <label>1</label>
    </ligand>
</feature>
<evidence type="ECO:0000256" key="8">
    <source>
        <dbReference type="PIRSR" id="PIRSR000294-1"/>
    </source>
</evidence>
<dbReference type="GO" id="GO:0004130">
    <property type="term" value="F:cytochrome-c peroxidase activity"/>
    <property type="evidence" value="ECO:0007669"/>
    <property type="project" value="TreeGrafter"/>
</dbReference>
<dbReference type="PROSITE" id="PS51007">
    <property type="entry name" value="CYTC"/>
    <property type="match status" value="2"/>
</dbReference>
<comment type="cofactor">
    <cofactor evidence="8">
        <name>heme</name>
        <dbReference type="ChEBI" id="CHEBI:30413"/>
    </cofactor>
    <text evidence="8">Binds 2 heme groups.</text>
</comment>
<dbReference type="InterPro" id="IPR036909">
    <property type="entry name" value="Cyt_c-like_dom_sf"/>
</dbReference>